<reference evidence="6 7" key="1">
    <citation type="journal article" date="2021" name="Sci. Rep.">
        <title>The distribution of antibiotic resistance genes in chicken gut microbiota commensals.</title>
        <authorList>
            <person name="Juricova H."/>
            <person name="Matiasovicova J."/>
            <person name="Kubasova T."/>
            <person name="Cejkova D."/>
            <person name="Rychlik I."/>
        </authorList>
    </citation>
    <scope>NUCLEOTIDE SEQUENCE [LARGE SCALE GENOMIC DNA]</scope>
    <source>
        <strain evidence="6 7">An829</strain>
    </source>
</reference>
<comment type="caution">
    <text evidence="6">The sequence shown here is derived from an EMBL/GenBank/DDBJ whole genome shotgun (WGS) entry which is preliminary data.</text>
</comment>
<dbReference type="InterPro" id="IPR051263">
    <property type="entry name" value="C-type_cytochrome_biogenesis"/>
</dbReference>
<evidence type="ECO:0000256" key="4">
    <source>
        <dbReference type="SAM" id="Phobius"/>
    </source>
</evidence>
<dbReference type="Proteomes" id="UP000715095">
    <property type="component" value="Unassembled WGS sequence"/>
</dbReference>
<dbReference type="RefSeq" id="WP_205103805.1">
    <property type="nucleotide sequence ID" value="NZ_JACJJC010000015.1"/>
</dbReference>
<organism evidence="6 7">
    <name type="scientific">Sutterella massiliensis</name>
    <dbReference type="NCBI Taxonomy" id="1816689"/>
    <lineage>
        <taxon>Bacteria</taxon>
        <taxon>Pseudomonadati</taxon>
        <taxon>Pseudomonadota</taxon>
        <taxon>Betaproteobacteria</taxon>
        <taxon>Burkholderiales</taxon>
        <taxon>Sutterellaceae</taxon>
        <taxon>Sutterella</taxon>
    </lineage>
</organism>
<keyword evidence="4" id="KW-0812">Transmembrane</keyword>
<proteinExistence type="predicted"/>
<dbReference type="PANTHER" id="PTHR47870">
    <property type="entry name" value="CYTOCHROME C-TYPE BIOGENESIS PROTEIN CCMH"/>
    <property type="match status" value="1"/>
</dbReference>
<keyword evidence="4" id="KW-1133">Transmembrane helix</keyword>
<evidence type="ECO:0000259" key="5">
    <source>
        <dbReference type="Pfam" id="PF23914"/>
    </source>
</evidence>
<evidence type="ECO:0000313" key="6">
    <source>
        <dbReference type="EMBL" id="MBM6704669.1"/>
    </source>
</evidence>
<sequence>MTDRAILYAIEFVMLAVAIAALMPTILRAGKRSGESLGTNDARATLEAALRSEKSRLDDELTRGAISKTLYESLLADLRTRALEETRALDSGEVPSLDQEPVTKSMRFKLAAGVTSLMVLLSAACYGFLGAPEIMRLTEDQKVLQGTASAEAIETYLKDNARDGRAWVLLAHRRIDAEDFKGAGAAYREAMRVEKKIASDPDILLEYGAAVLTANDEEFLGDAKAALLKAQSIEPDNPKAIELVGMAAFATQDWVLAKRQLERMLEGMSPDRAEYIRFEQTIRVLDERIKANEARAAAKSQKTQ</sequence>
<evidence type="ECO:0000256" key="2">
    <source>
        <dbReference type="ARBA" id="ARBA00022748"/>
    </source>
</evidence>
<feature type="domain" description="Cytochrome c-type biogenesis protein H TPR" evidence="5">
    <location>
        <begin position="152"/>
        <end position="273"/>
    </location>
</feature>
<feature type="transmembrane region" description="Helical" evidence="4">
    <location>
        <begin position="110"/>
        <end position="129"/>
    </location>
</feature>
<dbReference type="SUPFAM" id="SSF48452">
    <property type="entry name" value="TPR-like"/>
    <property type="match status" value="1"/>
</dbReference>
<dbReference type="InterPro" id="IPR056413">
    <property type="entry name" value="TPR_CcmH_CycH"/>
</dbReference>
<dbReference type="Gene3D" id="1.25.40.10">
    <property type="entry name" value="Tetratricopeptide repeat domain"/>
    <property type="match status" value="1"/>
</dbReference>
<evidence type="ECO:0000313" key="7">
    <source>
        <dbReference type="Proteomes" id="UP000715095"/>
    </source>
</evidence>
<evidence type="ECO:0000256" key="1">
    <source>
        <dbReference type="ARBA" id="ARBA00022737"/>
    </source>
</evidence>
<evidence type="ECO:0000256" key="3">
    <source>
        <dbReference type="ARBA" id="ARBA00022803"/>
    </source>
</evidence>
<accession>A0ABS2DTI7</accession>
<dbReference type="PANTHER" id="PTHR47870:SF1">
    <property type="entry name" value="CYTOCHROME C-TYPE BIOGENESIS PROTEIN CCMH"/>
    <property type="match status" value="1"/>
</dbReference>
<keyword evidence="3" id="KW-0802">TPR repeat</keyword>
<keyword evidence="4" id="KW-0472">Membrane</keyword>
<keyword evidence="1" id="KW-0677">Repeat</keyword>
<gene>
    <name evidence="6" type="ORF">H6A60_09265</name>
</gene>
<protein>
    <submittedName>
        <fullName evidence="6">C-type cytochrome biogenesis protein CcmI</fullName>
    </submittedName>
</protein>
<dbReference type="EMBL" id="JACJJC010000015">
    <property type="protein sequence ID" value="MBM6704669.1"/>
    <property type="molecule type" value="Genomic_DNA"/>
</dbReference>
<name>A0ABS2DTI7_9BURK</name>
<keyword evidence="2" id="KW-0201">Cytochrome c-type biogenesis</keyword>
<dbReference type="Pfam" id="PF23914">
    <property type="entry name" value="TPR_CcmH_CycH"/>
    <property type="match status" value="1"/>
</dbReference>
<keyword evidence="7" id="KW-1185">Reference proteome</keyword>
<dbReference type="InterPro" id="IPR011990">
    <property type="entry name" value="TPR-like_helical_dom_sf"/>
</dbReference>
<feature type="transmembrane region" description="Helical" evidence="4">
    <location>
        <begin position="6"/>
        <end position="27"/>
    </location>
</feature>